<dbReference type="InterPro" id="IPR040976">
    <property type="entry name" value="Pkinase_fungal"/>
</dbReference>
<protein>
    <recommendedName>
        <fullName evidence="2">Fungal-type protein kinase domain-containing protein</fullName>
    </recommendedName>
</protein>
<feature type="compositionally biased region" description="Polar residues" evidence="1">
    <location>
        <begin position="1"/>
        <end position="28"/>
    </location>
</feature>
<dbReference type="Pfam" id="PF17667">
    <property type="entry name" value="Pkinase_fungal"/>
    <property type="match status" value="1"/>
</dbReference>
<evidence type="ECO:0000259" key="2">
    <source>
        <dbReference type="Pfam" id="PF17667"/>
    </source>
</evidence>
<organism evidence="3 4">
    <name type="scientific">Trametes cubensis</name>
    <dbReference type="NCBI Taxonomy" id="1111947"/>
    <lineage>
        <taxon>Eukaryota</taxon>
        <taxon>Fungi</taxon>
        <taxon>Dikarya</taxon>
        <taxon>Basidiomycota</taxon>
        <taxon>Agaricomycotina</taxon>
        <taxon>Agaricomycetes</taxon>
        <taxon>Polyporales</taxon>
        <taxon>Polyporaceae</taxon>
        <taxon>Trametes</taxon>
    </lineage>
</organism>
<accession>A0AAD7TH10</accession>
<feature type="domain" description="Fungal-type protein kinase" evidence="2">
    <location>
        <begin position="35"/>
        <end position="105"/>
    </location>
</feature>
<evidence type="ECO:0000313" key="4">
    <source>
        <dbReference type="Proteomes" id="UP001215151"/>
    </source>
</evidence>
<proteinExistence type="predicted"/>
<keyword evidence="4" id="KW-1185">Reference proteome</keyword>
<dbReference type="AlphaFoldDB" id="A0AAD7TH10"/>
<evidence type="ECO:0000256" key="1">
    <source>
        <dbReference type="SAM" id="MobiDB-lite"/>
    </source>
</evidence>
<dbReference type="EMBL" id="JAPEVG010000596">
    <property type="protein sequence ID" value="KAJ8457112.1"/>
    <property type="molecule type" value="Genomic_DNA"/>
</dbReference>
<name>A0AAD7TH10_9APHY</name>
<evidence type="ECO:0000313" key="3">
    <source>
        <dbReference type="EMBL" id="KAJ8457112.1"/>
    </source>
</evidence>
<gene>
    <name evidence="3" type="ORF">ONZ51_g11724</name>
</gene>
<sequence length="111" mass="12117">MASTNENVPSADATSQEHTPRAGSSTQPARPARRVKEVNTRSLTDFKDTRELAQVMLDAITAHKRLYEDANILHGDVNPNTLVIFEPVAGAEEGARTMGALIDYDGPSQRR</sequence>
<dbReference type="Proteomes" id="UP001215151">
    <property type="component" value="Unassembled WGS sequence"/>
</dbReference>
<reference evidence="3" key="1">
    <citation type="submission" date="2022-11" db="EMBL/GenBank/DDBJ databases">
        <title>Genome Sequence of Cubamyces cubensis.</title>
        <authorList>
            <person name="Buettner E."/>
        </authorList>
    </citation>
    <scope>NUCLEOTIDE SEQUENCE</scope>
    <source>
        <strain evidence="3">MPL-01</strain>
    </source>
</reference>
<feature type="region of interest" description="Disordered" evidence="1">
    <location>
        <begin position="1"/>
        <end position="42"/>
    </location>
</feature>
<comment type="caution">
    <text evidence="3">The sequence shown here is derived from an EMBL/GenBank/DDBJ whole genome shotgun (WGS) entry which is preliminary data.</text>
</comment>